<dbReference type="Gene3D" id="1.25.40.10">
    <property type="entry name" value="Tetratricopeptide repeat domain"/>
    <property type="match status" value="1"/>
</dbReference>
<name>A0A8H3G0C7_9LECA</name>
<dbReference type="AlphaFoldDB" id="A0A8H3G0C7"/>
<dbReference type="InterPro" id="IPR050754">
    <property type="entry name" value="FKBP4/5/8-like"/>
</dbReference>
<dbReference type="InterPro" id="IPR011990">
    <property type="entry name" value="TPR-like_helical_dom_sf"/>
</dbReference>
<dbReference type="PANTHER" id="PTHR46512:SF9">
    <property type="entry name" value="PEPTIDYLPROLYL ISOMERASE"/>
    <property type="match status" value="1"/>
</dbReference>
<dbReference type="SUPFAM" id="SSF48452">
    <property type="entry name" value="TPR-like"/>
    <property type="match status" value="1"/>
</dbReference>
<dbReference type="PANTHER" id="PTHR46512">
    <property type="entry name" value="PEPTIDYLPROLYL ISOMERASE"/>
    <property type="match status" value="1"/>
</dbReference>
<comment type="caution">
    <text evidence="1">The sequence shown here is derived from an EMBL/GenBank/DDBJ whole genome shotgun (WGS) entry which is preliminary data.</text>
</comment>
<sequence length="176" mass="20105">MPPSTSWNSARIQNALSDAIRLREAGNVAFRAGNYKLSTEKYGEASYDTLYLKGLRHLQAIPSTDWTFVQKITEMQFLAHTNEAASWLKYEEYNGEVSRFQKALNCTNTAEEALKEHPTAWKPSDKAMGKLLYRRALALQGLEKYDQASLAVDEAQRLCAEDEDIRRLRTRIDNAR</sequence>
<dbReference type="EMBL" id="CAJPDS010000073">
    <property type="protein sequence ID" value="CAF9934264.1"/>
    <property type="molecule type" value="Genomic_DNA"/>
</dbReference>
<accession>A0A8H3G0C7</accession>
<evidence type="ECO:0000313" key="2">
    <source>
        <dbReference type="Proteomes" id="UP000664521"/>
    </source>
</evidence>
<gene>
    <name evidence="1" type="ORF">HETSPECPRED_009163</name>
</gene>
<evidence type="ECO:0000313" key="1">
    <source>
        <dbReference type="EMBL" id="CAF9934264.1"/>
    </source>
</evidence>
<reference evidence="1" key="1">
    <citation type="submission" date="2021-03" db="EMBL/GenBank/DDBJ databases">
        <authorList>
            <person name="Tagirdzhanova G."/>
        </authorList>
    </citation>
    <scope>NUCLEOTIDE SEQUENCE</scope>
</reference>
<protein>
    <submittedName>
        <fullName evidence="1">Uncharacterized protein</fullName>
    </submittedName>
</protein>
<dbReference type="OrthoDB" id="5311983at2759"/>
<organism evidence="1 2">
    <name type="scientific">Heterodermia speciosa</name>
    <dbReference type="NCBI Taxonomy" id="116794"/>
    <lineage>
        <taxon>Eukaryota</taxon>
        <taxon>Fungi</taxon>
        <taxon>Dikarya</taxon>
        <taxon>Ascomycota</taxon>
        <taxon>Pezizomycotina</taxon>
        <taxon>Lecanoromycetes</taxon>
        <taxon>OSLEUM clade</taxon>
        <taxon>Lecanoromycetidae</taxon>
        <taxon>Caliciales</taxon>
        <taxon>Physciaceae</taxon>
        <taxon>Heterodermia</taxon>
    </lineage>
</organism>
<dbReference type="Proteomes" id="UP000664521">
    <property type="component" value="Unassembled WGS sequence"/>
</dbReference>
<keyword evidence="2" id="KW-1185">Reference proteome</keyword>
<proteinExistence type="predicted"/>